<accession>A0A8C4NLJ0</accession>
<comment type="similarity">
    <text evidence="2">Belongs to the CCDC85 family.</text>
</comment>
<dbReference type="GeneTree" id="ENSGT00940000159071"/>
<feature type="region of interest" description="Disordered" evidence="6">
    <location>
        <begin position="239"/>
        <end position="284"/>
    </location>
</feature>
<feature type="region of interest" description="Disordered" evidence="6">
    <location>
        <begin position="156"/>
        <end position="201"/>
    </location>
</feature>
<dbReference type="Ensembl" id="ENSEBUT00000007005.1">
    <property type="protein sequence ID" value="ENSEBUP00000006547.1"/>
    <property type="gene ID" value="ENSEBUG00000004329.1"/>
</dbReference>
<evidence type="ECO:0000256" key="6">
    <source>
        <dbReference type="SAM" id="MobiDB-lite"/>
    </source>
</evidence>
<sequence>MAVRSAGGPRDDSAALNDGELMKLRKEDLVKLLRRADMAKVSALVGQQSTIKEVNRTLQVHLQEIRALKEANLRLQGENYELRELCCFLDDDRQKSKKAATEWQRFSRHSVGTLGPEVAAQLERLRELERRQQQLLQTNQDLTDICLMLDKERGHADPRVTAPGTLEVPQGQTMRDLGDGSSLSGDPSTEHLHTGSGDVTPAELHGNEMMYIKFLENKLKQLEGMASFPKHPPGVVAFRPNHKTLPSSKLPNLPDEPQVNAQNGAKLASDPQGSLGRRPAVSQKPEAVVHAMKVPNSPHLDRSLEDYEDGDMSDKEKAVVREMCHVVLKKIGNTARGESPTQKHRGAT</sequence>
<proteinExistence type="inferred from homology"/>
<name>A0A8C4NLJ0_EPTBU</name>
<dbReference type="Proteomes" id="UP000694388">
    <property type="component" value="Unplaced"/>
</dbReference>
<feature type="coiled-coil region" evidence="5">
    <location>
        <begin position="51"/>
        <end position="78"/>
    </location>
</feature>
<dbReference type="PANTHER" id="PTHR13546">
    <property type="entry name" value="RE60986P"/>
    <property type="match status" value="1"/>
</dbReference>
<keyword evidence="8" id="KW-1185">Reference proteome</keyword>
<dbReference type="AlphaFoldDB" id="A0A8C4NLJ0"/>
<dbReference type="PANTHER" id="PTHR13546:SF15">
    <property type="entry name" value="CCDC85"/>
    <property type="match status" value="1"/>
</dbReference>
<comment type="subcellular location">
    <subcellularLocation>
        <location evidence="1">Cell junction</location>
        <location evidence="1">Adherens junction</location>
    </subcellularLocation>
</comment>
<evidence type="ECO:0000256" key="5">
    <source>
        <dbReference type="SAM" id="Coils"/>
    </source>
</evidence>
<evidence type="ECO:0008006" key="9">
    <source>
        <dbReference type="Google" id="ProtNLM"/>
    </source>
</evidence>
<dbReference type="Pfam" id="PF10226">
    <property type="entry name" value="CCDC85"/>
    <property type="match status" value="1"/>
</dbReference>
<feature type="coiled-coil region" evidence="5">
    <location>
        <begin position="118"/>
        <end position="145"/>
    </location>
</feature>
<evidence type="ECO:0000256" key="2">
    <source>
        <dbReference type="ARBA" id="ARBA00009052"/>
    </source>
</evidence>
<evidence type="ECO:0000313" key="7">
    <source>
        <dbReference type="Ensembl" id="ENSEBUP00000006547.1"/>
    </source>
</evidence>
<evidence type="ECO:0000256" key="1">
    <source>
        <dbReference type="ARBA" id="ARBA00004536"/>
    </source>
</evidence>
<organism evidence="7 8">
    <name type="scientific">Eptatretus burgeri</name>
    <name type="common">Inshore hagfish</name>
    <dbReference type="NCBI Taxonomy" id="7764"/>
    <lineage>
        <taxon>Eukaryota</taxon>
        <taxon>Metazoa</taxon>
        <taxon>Chordata</taxon>
        <taxon>Craniata</taxon>
        <taxon>Vertebrata</taxon>
        <taxon>Cyclostomata</taxon>
        <taxon>Myxini</taxon>
        <taxon>Myxiniformes</taxon>
        <taxon>Myxinidae</taxon>
        <taxon>Eptatretinae</taxon>
        <taxon>Eptatretus</taxon>
    </lineage>
</organism>
<reference evidence="7" key="1">
    <citation type="submission" date="2025-08" db="UniProtKB">
        <authorList>
            <consortium name="Ensembl"/>
        </authorList>
    </citation>
    <scope>IDENTIFICATION</scope>
</reference>
<evidence type="ECO:0000256" key="4">
    <source>
        <dbReference type="ARBA" id="ARBA00023054"/>
    </source>
</evidence>
<protein>
    <recommendedName>
        <fullName evidence="9">Coiled-coil domain-containing protein 85C</fullName>
    </recommendedName>
</protein>
<reference evidence="7" key="2">
    <citation type="submission" date="2025-09" db="UniProtKB">
        <authorList>
            <consortium name="Ensembl"/>
        </authorList>
    </citation>
    <scope>IDENTIFICATION</scope>
</reference>
<evidence type="ECO:0000256" key="3">
    <source>
        <dbReference type="ARBA" id="ARBA00022949"/>
    </source>
</evidence>
<keyword evidence="3" id="KW-0965">Cell junction</keyword>
<dbReference type="InterPro" id="IPR019359">
    <property type="entry name" value="CCDC85"/>
</dbReference>
<keyword evidence="4 5" id="KW-0175">Coiled coil</keyword>
<evidence type="ECO:0000313" key="8">
    <source>
        <dbReference type="Proteomes" id="UP000694388"/>
    </source>
</evidence>
<dbReference type="GO" id="GO:0005912">
    <property type="term" value="C:adherens junction"/>
    <property type="evidence" value="ECO:0007669"/>
    <property type="project" value="UniProtKB-SubCell"/>
</dbReference>